<feature type="region of interest" description="Disordered" evidence="1">
    <location>
        <begin position="1"/>
        <end position="94"/>
    </location>
</feature>
<feature type="compositionally biased region" description="Low complexity" evidence="1">
    <location>
        <begin position="67"/>
        <end position="81"/>
    </location>
</feature>
<dbReference type="EMBL" id="JBBPBN010000007">
    <property type="protein sequence ID" value="KAK9034090.1"/>
    <property type="molecule type" value="Genomic_DNA"/>
</dbReference>
<evidence type="ECO:0000313" key="2">
    <source>
        <dbReference type="EMBL" id="KAK9034090.1"/>
    </source>
</evidence>
<feature type="compositionally biased region" description="Polar residues" evidence="1">
    <location>
        <begin position="223"/>
        <end position="233"/>
    </location>
</feature>
<evidence type="ECO:0000256" key="1">
    <source>
        <dbReference type="SAM" id="MobiDB-lite"/>
    </source>
</evidence>
<evidence type="ECO:0000313" key="3">
    <source>
        <dbReference type="Proteomes" id="UP001396334"/>
    </source>
</evidence>
<comment type="caution">
    <text evidence="2">The sequence shown here is derived from an EMBL/GenBank/DDBJ whole genome shotgun (WGS) entry which is preliminary data.</text>
</comment>
<proteinExistence type="predicted"/>
<dbReference type="Proteomes" id="UP001396334">
    <property type="component" value="Unassembled WGS sequence"/>
</dbReference>
<keyword evidence="3" id="KW-1185">Reference proteome</keyword>
<name>A0ABR2T9C5_9ROSI</name>
<gene>
    <name evidence="2" type="ORF">V6N11_050268</name>
</gene>
<organism evidence="2 3">
    <name type="scientific">Hibiscus sabdariffa</name>
    <name type="common">roselle</name>
    <dbReference type="NCBI Taxonomy" id="183260"/>
    <lineage>
        <taxon>Eukaryota</taxon>
        <taxon>Viridiplantae</taxon>
        <taxon>Streptophyta</taxon>
        <taxon>Embryophyta</taxon>
        <taxon>Tracheophyta</taxon>
        <taxon>Spermatophyta</taxon>
        <taxon>Magnoliopsida</taxon>
        <taxon>eudicotyledons</taxon>
        <taxon>Gunneridae</taxon>
        <taxon>Pentapetalae</taxon>
        <taxon>rosids</taxon>
        <taxon>malvids</taxon>
        <taxon>Malvales</taxon>
        <taxon>Malvaceae</taxon>
        <taxon>Malvoideae</taxon>
        <taxon>Hibiscus</taxon>
    </lineage>
</organism>
<sequence>MPEPSSAAAGDGLSTLGNDFQKEADDVTPAKFMLPRLWNGDASTNVQRSSFDRSSEVAEPLFNASRSVGVQSQQPSSSGPVDVAAPSTGVEAPSANSVDAGVEVFIRGSRSAPIVYKRKAKSMVGEQNLCCQPVQVVSEVHSPVQSVPAEVYPSVQFVPARPDCSSSLSDHGIRANRQSGCTPSVSSSYQQTDCVPSVSADQTAHDSSAKSDTNGGASKEASDATSSIPCTDQGVDSRQAVSLHPMDFRSRFSRFSWLFHNLSSKPCTNHLRVLRIYSRTRLISTRVSSDSASKGKWCKIAGKQ</sequence>
<protein>
    <submittedName>
        <fullName evidence="2">Uncharacterized protein</fullName>
    </submittedName>
</protein>
<accession>A0ABR2T9C5</accession>
<reference evidence="2 3" key="1">
    <citation type="journal article" date="2024" name="G3 (Bethesda)">
        <title>Genome assembly of Hibiscus sabdariffa L. provides insights into metabolisms of medicinal natural products.</title>
        <authorList>
            <person name="Kim T."/>
        </authorList>
    </citation>
    <scope>NUCLEOTIDE SEQUENCE [LARGE SCALE GENOMIC DNA]</scope>
    <source>
        <strain evidence="2">TK-2024</strain>
        <tissue evidence="2">Old leaves</tissue>
    </source>
</reference>
<feature type="region of interest" description="Disordered" evidence="1">
    <location>
        <begin position="196"/>
        <end position="233"/>
    </location>
</feature>